<sequence length="504" mass="55581">MPFTFDFPSRETRIKNTIRIEVLEEHRQTMDLGFIVREILMGVFCLRTDEILCLQDQERRGVHTVTFTSLSACENIYAVLSNKELREERLDGLKFFLLYGLDDVPLVVHMFNPHVLTADITTFLKRYCTEAHFSHIVKDSLGHWNGKRKFFVKFQRDPDGVSGFMHPPSNFSIGSNRGYLFYSGMPLYCCNCFRFGHTSDSCKEAKMVRCNRCGQPGHTAAACKLQKVCNMCGQEGHIYKDCPPKSVVVTDLAKTTLEESGEQSMLSVRRTPVKSTVLAKRSSVGPEKVPAELPAAEPSMKVQSSRRRLVVDSGQEPALATVGPALGTLAVGSEQSARKVPGAVESKQTFAVPSAVGSSVGSSAKTIPDAPCDKEEWSECQDKKKAKRSRRKKAKAAGSTVMEKSDMGNPDDRKPKKGATSVSQEGCQRPAEKRPRSKRYGVQEETSSSSEGESRIEVDPQCVSASDPVNIDDPASPNQGEEGSQVISGESNLDSDMDILTFNQ</sequence>
<dbReference type="GO" id="GO:0003690">
    <property type="term" value="F:double-stranded DNA binding"/>
    <property type="evidence" value="ECO:0007669"/>
    <property type="project" value="InterPro"/>
</dbReference>
<dbReference type="Pfam" id="PF23057">
    <property type="entry name" value="RBD_ZCCHC3_1st"/>
    <property type="match status" value="1"/>
</dbReference>
<feature type="domain" description="CCHC-type" evidence="3">
    <location>
        <begin position="209"/>
        <end position="224"/>
    </location>
</feature>
<feature type="compositionally biased region" description="Basic and acidic residues" evidence="2">
    <location>
        <begin position="403"/>
        <end position="414"/>
    </location>
</feature>
<dbReference type="InterPro" id="IPR001878">
    <property type="entry name" value="Znf_CCHC"/>
</dbReference>
<dbReference type="InterPro" id="IPR036875">
    <property type="entry name" value="Znf_CCHC_sf"/>
</dbReference>
<proteinExistence type="predicted"/>
<feature type="compositionally biased region" description="Low complexity" evidence="2">
    <location>
        <begin position="354"/>
        <end position="364"/>
    </location>
</feature>
<keyword evidence="1" id="KW-0862">Zinc</keyword>
<evidence type="ECO:0000256" key="1">
    <source>
        <dbReference type="PROSITE-ProRule" id="PRU00047"/>
    </source>
</evidence>
<name>A0A974C914_XENLA</name>
<dbReference type="SMART" id="SM00343">
    <property type="entry name" value="ZnF_C2HC"/>
    <property type="match status" value="3"/>
</dbReference>
<dbReference type="PANTHER" id="PTHR22639">
    <property type="entry name" value="GAG-RELATED PROTEIN"/>
    <property type="match status" value="1"/>
</dbReference>
<accession>A0A974C914</accession>
<feature type="region of interest" description="Disordered" evidence="2">
    <location>
        <begin position="353"/>
        <end position="504"/>
    </location>
</feature>
<feature type="compositionally biased region" description="Basic residues" evidence="2">
    <location>
        <begin position="384"/>
        <end position="395"/>
    </location>
</feature>
<evidence type="ECO:0000256" key="2">
    <source>
        <dbReference type="SAM" id="MobiDB-lite"/>
    </source>
</evidence>
<evidence type="ECO:0000259" key="3">
    <source>
        <dbReference type="PROSITE" id="PS50158"/>
    </source>
</evidence>
<dbReference type="SUPFAM" id="SSF57756">
    <property type="entry name" value="Retrovirus zinc finger-like domains"/>
    <property type="match status" value="1"/>
</dbReference>
<gene>
    <name evidence="4" type="ORF">XELAEV_18040112mg</name>
</gene>
<dbReference type="InterPro" id="IPR042509">
    <property type="entry name" value="ZCCHC3"/>
</dbReference>
<protein>
    <recommendedName>
        <fullName evidence="3">CCHC-type domain-containing protein</fullName>
    </recommendedName>
</protein>
<dbReference type="Pfam" id="PF23058">
    <property type="entry name" value="RBD_ZCCHC3_2nd"/>
    <property type="match status" value="1"/>
</dbReference>
<dbReference type="PANTHER" id="PTHR22639:SF7">
    <property type="entry name" value="CCHC-TYPE DOMAIN-CONTAINING PROTEIN"/>
    <property type="match status" value="1"/>
</dbReference>
<evidence type="ECO:0000313" key="4">
    <source>
        <dbReference type="EMBL" id="OCT68819.1"/>
    </source>
</evidence>
<dbReference type="InterPro" id="IPR057811">
    <property type="entry name" value="RBD_ZCCHC3_2nd"/>
</dbReference>
<dbReference type="Pfam" id="PF00098">
    <property type="entry name" value="zf-CCHC"/>
    <property type="match status" value="1"/>
</dbReference>
<dbReference type="InterPro" id="IPR057810">
    <property type="entry name" value="RBD_ZCCHC3_1st"/>
</dbReference>
<keyword evidence="1" id="KW-0479">Metal-binding</keyword>
<evidence type="ECO:0000313" key="5">
    <source>
        <dbReference type="Proteomes" id="UP000694892"/>
    </source>
</evidence>
<feature type="domain" description="CCHC-type" evidence="3">
    <location>
        <begin position="229"/>
        <end position="243"/>
    </location>
</feature>
<dbReference type="GO" id="GO:0008270">
    <property type="term" value="F:zinc ion binding"/>
    <property type="evidence" value="ECO:0007669"/>
    <property type="project" value="UniProtKB-KW"/>
</dbReference>
<organism evidence="4 5">
    <name type="scientific">Xenopus laevis</name>
    <name type="common">African clawed frog</name>
    <dbReference type="NCBI Taxonomy" id="8355"/>
    <lineage>
        <taxon>Eukaryota</taxon>
        <taxon>Metazoa</taxon>
        <taxon>Chordata</taxon>
        <taxon>Craniata</taxon>
        <taxon>Vertebrata</taxon>
        <taxon>Euteleostomi</taxon>
        <taxon>Amphibia</taxon>
        <taxon>Batrachia</taxon>
        <taxon>Anura</taxon>
        <taxon>Pipoidea</taxon>
        <taxon>Pipidae</taxon>
        <taxon>Xenopodinae</taxon>
        <taxon>Xenopus</taxon>
        <taxon>Xenopus</taxon>
    </lineage>
</organism>
<dbReference type="Proteomes" id="UP000694892">
    <property type="component" value="Chromosome 8L"/>
</dbReference>
<reference evidence="5" key="1">
    <citation type="journal article" date="2016" name="Nature">
        <title>Genome evolution in the allotetraploid frog Xenopus laevis.</title>
        <authorList>
            <person name="Session A.M."/>
            <person name="Uno Y."/>
            <person name="Kwon T."/>
            <person name="Chapman J.A."/>
            <person name="Toyoda A."/>
            <person name="Takahashi S."/>
            <person name="Fukui A."/>
            <person name="Hikosaka A."/>
            <person name="Suzuki A."/>
            <person name="Kondo M."/>
            <person name="van Heeringen S.J."/>
            <person name="Quigley I."/>
            <person name="Heinz S."/>
            <person name="Ogino H."/>
            <person name="Ochi H."/>
            <person name="Hellsten U."/>
            <person name="Lyons J.B."/>
            <person name="Simakov O."/>
            <person name="Putnam N."/>
            <person name="Stites J."/>
            <person name="Kuroki Y."/>
            <person name="Tanaka T."/>
            <person name="Michiue T."/>
            <person name="Watanabe M."/>
            <person name="Bogdanovic O."/>
            <person name="Lister R."/>
            <person name="Georgiou G."/>
            <person name="Paranjpe S.S."/>
            <person name="van Kruijsbergen I."/>
            <person name="Shu S."/>
            <person name="Carlson J."/>
            <person name="Kinoshita T."/>
            <person name="Ohta Y."/>
            <person name="Mawaribuchi S."/>
            <person name="Jenkins J."/>
            <person name="Grimwood J."/>
            <person name="Schmutz J."/>
            <person name="Mitros T."/>
            <person name="Mozaffari S.V."/>
            <person name="Suzuki Y."/>
            <person name="Haramoto Y."/>
            <person name="Yamamoto T.S."/>
            <person name="Takagi C."/>
            <person name="Heald R."/>
            <person name="Miller K."/>
            <person name="Haudenschild C."/>
            <person name="Kitzman J."/>
            <person name="Nakayama T."/>
            <person name="Izutsu Y."/>
            <person name="Robert J."/>
            <person name="Fortriede J."/>
            <person name="Burns K."/>
            <person name="Lotay V."/>
            <person name="Karimi K."/>
            <person name="Yasuoka Y."/>
            <person name="Dichmann D.S."/>
            <person name="Flajnik M.F."/>
            <person name="Houston D.W."/>
            <person name="Shendure J."/>
            <person name="DuPasquier L."/>
            <person name="Vize P.D."/>
            <person name="Zorn A.M."/>
            <person name="Ito M."/>
            <person name="Marcotte E.M."/>
            <person name="Wallingford J.B."/>
            <person name="Ito Y."/>
            <person name="Asashima M."/>
            <person name="Ueno N."/>
            <person name="Matsuda Y."/>
            <person name="Veenstra G.J."/>
            <person name="Fujiyama A."/>
            <person name="Harland R.M."/>
            <person name="Taira M."/>
            <person name="Rokhsar D.S."/>
        </authorList>
    </citation>
    <scope>NUCLEOTIDE SEQUENCE [LARGE SCALE GENOMIC DNA]</scope>
    <source>
        <strain evidence="5">J</strain>
    </source>
</reference>
<dbReference type="Gene3D" id="4.10.60.10">
    <property type="entry name" value="Zinc finger, CCHC-type"/>
    <property type="match status" value="1"/>
</dbReference>
<dbReference type="AlphaFoldDB" id="A0A974C914"/>
<dbReference type="EMBL" id="CM004480">
    <property type="protein sequence ID" value="OCT68819.1"/>
    <property type="molecule type" value="Genomic_DNA"/>
</dbReference>
<feature type="compositionally biased region" description="Basic and acidic residues" evidence="2">
    <location>
        <begin position="371"/>
        <end position="383"/>
    </location>
</feature>
<dbReference type="PROSITE" id="PS50158">
    <property type="entry name" value="ZF_CCHC"/>
    <property type="match status" value="2"/>
</dbReference>
<dbReference type="GO" id="GO:0003723">
    <property type="term" value="F:RNA binding"/>
    <property type="evidence" value="ECO:0007669"/>
    <property type="project" value="InterPro"/>
</dbReference>
<keyword evidence="1" id="KW-0863">Zinc-finger</keyword>
<dbReference type="GO" id="GO:0002218">
    <property type="term" value="P:activation of innate immune response"/>
    <property type="evidence" value="ECO:0007669"/>
    <property type="project" value="InterPro"/>
</dbReference>
<feature type="compositionally biased region" description="Polar residues" evidence="2">
    <location>
        <begin position="476"/>
        <end position="494"/>
    </location>
</feature>